<dbReference type="InterPro" id="IPR024822">
    <property type="entry name" value="Coilin"/>
</dbReference>
<feature type="compositionally biased region" description="Polar residues" evidence="1">
    <location>
        <begin position="662"/>
        <end position="681"/>
    </location>
</feature>
<accession>A0AAV4J1S8</accession>
<reference evidence="4 5" key="1">
    <citation type="journal article" date="2021" name="Elife">
        <title>Chloroplast acquisition without the gene transfer in kleptoplastic sea slugs, Plakobranchus ocellatus.</title>
        <authorList>
            <person name="Maeda T."/>
            <person name="Takahashi S."/>
            <person name="Yoshida T."/>
            <person name="Shimamura S."/>
            <person name="Takaki Y."/>
            <person name="Nagai Y."/>
            <person name="Toyoda A."/>
            <person name="Suzuki Y."/>
            <person name="Arimoto A."/>
            <person name="Ishii H."/>
            <person name="Satoh N."/>
            <person name="Nishiyama T."/>
            <person name="Hasebe M."/>
            <person name="Maruyama T."/>
            <person name="Minagawa J."/>
            <person name="Obokata J."/>
            <person name="Shigenobu S."/>
        </authorList>
    </citation>
    <scope>NUCLEOTIDE SEQUENCE [LARGE SCALE GENOMIC DNA]</scope>
</reference>
<proteinExistence type="predicted"/>
<organism evidence="4 5">
    <name type="scientific">Elysia marginata</name>
    <dbReference type="NCBI Taxonomy" id="1093978"/>
    <lineage>
        <taxon>Eukaryota</taxon>
        <taxon>Metazoa</taxon>
        <taxon>Spiralia</taxon>
        <taxon>Lophotrochozoa</taxon>
        <taxon>Mollusca</taxon>
        <taxon>Gastropoda</taxon>
        <taxon>Heterobranchia</taxon>
        <taxon>Euthyneura</taxon>
        <taxon>Panpulmonata</taxon>
        <taxon>Sacoglossa</taxon>
        <taxon>Placobranchoidea</taxon>
        <taxon>Plakobranchidae</taxon>
        <taxon>Elysia</taxon>
    </lineage>
</organism>
<feature type="compositionally biased region" description="Basic and acidic residues" evidence="1">
    <location>
        <begin position="149"/>
        <end position="160"/>
    </location>
</feature>
<feature type="region of interest" description="Disordered" evidence="1">
    <location>
        <begin position="653"/>
        <end position="724"/>
    </location>
</feature>
<dbReference type="AlphaFoldDB" id="A0AAV4J1S8"/>
<protein>
    <submittedName>
        <fullName evidence="4">Coilin-like isoform X1</fullName>
    </submittedName>
</protein>
<dbReference type="GO" id="GO:0000387">
    <property type="term" value="P:spliceosomal snRNP assembly"/>
    <property type="evidence" value="ECO:0007669"/>
    <property type="project" value="TreeGrafter"/>
</dbReference>
<feature type="domain" description="Coilin N-terminal" evidence="2">
    <location>
        <begin position="109"/>
        <end position="218"/>
    </location>
</feature>
<feature type="domain" description="Coilin tudor" evidence="3">
    <location>
        <begin position="744"/>
        <end position="803"/>
    </location>
</feature>
<dbReference type="GO" id="GO:0030620">
    <property type="term" value="F:U2 snRNA binding"/>
    <property type="evidence" value="ECO:0007669"/>
    <property type="project" value="TreeGrafter"/>
</dbReference>
<gene>
    <name evidence="4" type="ORF">ElyMa_006769900</name>
</gene>
<feature type="compositionally biased region" description="Polar residues" evidence="1">
    <location>
        <begin position="466"/>
        <end position="479"/>
    </location>
</feature>
<evidence type="ECO:0000259" key="3">
    <source>
        <dbReference type="Pfam" id="PF23086"/>
    </source>
</evidence>
<feature type="compositionally biased region" description="Polar residues" evidence="1">
    <location>
        <begin position="703"/>
        <end position="714"/>
    </location>
</feature>
<feature type="compositionally biased region" description="Basic residues" evidence="1">
    <location>
        <begin position="453"/>
        <end position="464"/>
    </location>
</feature>
<evidence type="ECO:0000259" key="2">
    <source>
        <dbReference type="Pfam" id="PF15862"/>
    </source>
</evidence>
<feature type="non-terminal residue" evidence="4">
    <location>
        <position position="832"/>
    </location>
</feature>
<evidence type="ECO:0000256" key="1">
    <source>
        <dbReference type="SAM" id="MobiDB-lite"/>
    </source>
</evidence>
<evidence type="ECO:0000313" key="5">
    <source>
        <dbReference type="Proteomes" id="UP000762676"/>
    </source>
</evidence>
<feature type="region of interest" description="Disordered" evidence="1">
    <location>
        <begin position="149"/>
        <end position="318"/>
    </location>
</feature>
<feature type="compositionally biased region" description="Basic residues" evidence="1">
    <location>
        <begin position="209"/>
        <end position="219"/>
    </location>
</feature>
<dbReference type="GO" id="GO:0030619">
    <property type="term" value="F:U1 snRNA binding"/>
    <property type="evidence" value="ECO:0007669"/>
    <property type="project" value="TreeGrafter"/>
</dbReference>
<comment type="caution">
    <text evidence="4">The sequence shown here is derived from an EMBL/GenBank/DDBJ whole genome shotgun (WGS) entry which is preliminary data.</text>
</comment>
<dbReference type="Pfam" id="PF15862">
    <property type="entry name" value="Coilin_N"/>
    <property type="match status" value="1"/>
</dbReference>
<dbReference type="InterPro" id="IPR056398">
    <property type="entry name" value="Tudor_Coilin"/>
</dbReference>
<feature type="region of interest" description="Disordered" evidence="1">
    <location>
        <begin position="806"/>
        <end position="832"/>
    </location>
</feature>
<dbReference type="Pfam" id="PF23086">
    <property type="entry name" value="Tudor_Coilin"/>
    <property type="match status" value="1"/>
</dbReference>
<name>A0AAV4J1S8_9GAST</name>
<dbReference type="PANTHER" id="PTHR15197">
    <property type="entry name" value="COILIN P80"/>
    <property type="match status" value="1"/>
</dbReference>
<keyword evidence="5" id="KW-1185">Reference proteome</keyword>
<sequence>MAAPCEHENVRVRVSFTTAKDLCKIKLAQRWSLIYLVKYPTIKDVENKIISDVSRELEHSSHDQQTKSVSDFTLDLDLDLDRSRDPLVEQERSKKSSQRHPILPQLCHIWLNGFWLPSYESTRILRDGDNITVYLKARGCSGALSSTQRFDHRMAEDKKDNNKRKRNSLTQVDHSEGQNETVLPEGKSSKSKKRKKTSEQPTPQEDKGLHHKEKKKRKEYRTCKASSSESTADGMGNLEGNSSITSKETTYEQKSKKKQKNKSLEKGVPQSCEAIGQENLPLHSASKKMEMGVNKSDHKTSKDSSSLEPASPWSEDGRKYLESLISDRIGELSSISAHQSSEAEKMAQSEANGNSVMTKLGGKYYKILSRPTTEIEKLCTETCSQSDIHIPGNFSDHSDSQQALQQESEGHFYHMKIGPSPAAPQNPLEFLVNGTPETPNSLLSPHTPGSGVTKKRRRRKKKSNRNAEVNNQTKSSVQPHTEAERDYRLRLPNHLQPPQNNRLLFDDDDDEDVEEKKILCEKADDLDSLKPSMVQKLPKDTLPVKPSNEHKVTVGLLSKHRKLAVSAVFENLRNQVGINRHNGHTNNSNESTDQGCKVKTSQDVTFTHKLAPKEVQSKPKRTNFVSADDKFASLLGNTKRQPANVQISPAVMSRHAAESPDARNTANHSPTVSRPKSTEPSQMRLKAADQAMTTKVDEPPGPNTTVVAENSQRKLPSLPSRQDLEEGLKPWPEVEWQSFSQNVSLQNLTELPKSGDILVYKILELSDDYTPVLSDYKKALVLEVNTSSSSTQLELLMSDAEKKRQGRFELDDESETSQGGIVGDSRDVGRFL</sequence>
<dbReference type="PANTHER" id="PTHR15197:SF0">
    <property type="entry name" value="COILIN"/>
    <property type="match status" value="1"/>
</dbReference>
<feature type="compositionally biased region" description="Basic and acidic residues" evidence="1">
    <location>
        <begin position="287"/>
        <end position="302"/>
    </location>
</feature>
<dbReference type="InterPro" id="IPR031722">
    <property type="entry name" value="Coilin_N"/>
</dbReference>
<feature type="compositionally biased region" description="Polar residues" evidence="1">
    <location>
        <begin position="435"/>
        <end position="444"/>
    </location>
</feature>
<evidence type="ECO:0000313" key="4">
    <source>
        <dbReference type="EMBL" id="GFS15397.1"/>
    </source>
</evidence>
<dbReference type="Proteomes" id="UP000762676">
    <property type="component" value="Unassembled WGS sequence"/>
</dbReference>
<dbReference type="EMBL" id="BMAT01013568">
    <property type="protein sequence ID" value="GFS15397.1"/>
    <property type="molecule type" value="Genomic_DNA"/>
</dbReference>
<feature type="region of interest" description="Disordered" evidence="1">
    <location>
        <begin position="414"/>
        <end position="483"/>
    </location>
</feature>
<dbReference type="GO" id="GO:0015030">
    <property type="term" value="C:Cajal body"/>
    <property type="evidence" value="ECO:0007669"/>
    <property type="project" value="TreeGrafter"/>
</dbReference>